<evidence type="ECO:0000259" key="3">
    <source>
        <dbReference type="Pfam" id="PF13007"/>
    </source>
</evidence>
<dbReference type="STRING" id="633697.EubceDRAFT1_0783"/>
<dbReference type="InterPro" id="IPR004291">
    <property type="entry name" value="Transposase_IS66_central"/>
</dbReference>
<dbReference type="HOGENOM" id="CLU_023034_7_2_9"/>
<evidence type="ECO:0000313" key="5">
    <source>
        <dbReference type="EMBL" id="EIM56617.1"/>
    </source>
</evidence>
<dbReference type="AlphaFoldDB" id="I5AS44"/>
<feature type="domain" description="Transposase IS66 central" evidence="1">
    <location>
        <begin position="203"/>
        <end position="489"/>
    </location>
</feature>
<organism evidence="5 8">
    <name type="scientific">Eubacterium cellulosolvens (strain ATCC 43171 / JCM 9499 / 6)</name>
    <name type="common">Cillobacterium cellulosolvens</name>
    <dbReference type="NCBI Taxonomy" id="633697"/>
    <lineage>
        <taxon>Bacteria</taxon>
        <taxon>Bacillati</taxon>
        <taxon>Bacillota</taxon>
        <taxon>Clostridia</taxon>
        <taxon>Eubacteriales</taxon>
        <taxon>Eubacteriaceae</taxon>
        <taxon>Eubacterium</taxon>
    </lineage>
</organism>
<dbReference type="InterPro" id="IPR024474">
    <property type="entry name" value="Znf_dom_IS66"/>
</dbReference>
<dbReference type="Pfam" id="PF13007">
    <property type="entry name" value="LZ_Tnp_IS66"/>
    <property type="match status" value="1"/>
</dbReference>
<sequence>MSGANDIQLRELKDTILQLNKTISTQNTLILSLQKSIDESNARVSEKDQVIANLQAQLEYLKTKLFGSTSEVRKNVCPGQLSIFDTEDDAEKDAVPVESEFIEVKSHNRSRKPKATYDEIFENIKTTQVMVDELPQDERICPECGSLMEPVGKKTIRTEIVYHKASLERIEYVANSYRCPNAYKEAETPFLHDQCKPALIEGSYVSSGLAAHVMYYKYVLACPLYRQEQDFLHLGAKISRSTMAKWIITSSQKYLVHMYEFLHRKLCECQFLMADETPIQVLKEPERRPQSKSYVWVFRTGEDQGIPIVLFHYTPTRKGANAAEFLSNATEGYFLMTDGYKGYNKVPDANRCACWAHIRRYWLKAIPKGHEQDHTHPAVQGLLYCDKLFRYERQYKEKGLSVKQIYKRRLKDQEPVIDAFLSWVDGLTPKTGDSIIKAINYTNGCRPYLKNYLKNGACSLSNNLSENAIRPIVMGRKNWLFSDTQDGADASMVIYSLIETAKENGINPEKYLEYLLENRLSAEMSDEELERFAPWDESTREQCAV</sequence>
<accession>I5AS44</accession>
<reference evidence="5 8" key="1">
    <citation type="submission" date="2010-08" db="EMBL/GenBank/DDBJ databases">
        <authorList>
            <consortium name="US DOE Joint Genome Institute (JGI-PGF)"/>
            <person name="Lucas S."/>
            <person name="Copeland A."/>
            <person name="Lapidus A."/>
            <person name="Cheng J.-F."/>
            <person name="Bruce D."/>
            <person name="Goodwin L."/>
            <person name="Pitluck S."/>
            <person name="Land M.L."/>
            <person name="Hauser L."/>
            <person name="Chang Y.-J."/>
            <person name="Anderson I.J."/>
            <person name="Johnson E."/>
            <person name="Mulhopadhyay B."/>
            <person name="Kyrpides N."/>
            <person name="Woyke T.J."/>
        </authorList>
    </citation>
    <scope>NUCLEOTIDE SEQUENCE [LARGE SCALE GENOMIC DNA]</scope>
    <source>
        <strain evidence="5 8">6</strain>
    </source>
</reference>
<proteinExistence type="predicted"/>
<evidence type="ECO:0000313" key="6">
    <source>
        <dbReference type="EMBL" id="EIM58203.1"/>
    </source>
</evidence>
<feature type="domain" description="Transposase TnpC homeodomain" evidence="3">
    <location>
        <begin position="54"/>
        <end position="112"/>
    </location>
</feature>
<protein>
    <submittedName>
        <fullName evidence="5">Transposase</fullName>
    </submittedName>
</protein>
<evidence type="ECO:0000313" key="7">
    <source>
        <dbReference type="EMBL" id="EIM58248.1"/>
    </source>
</evidence>
<dbReference type="OrthoDB" id="9760067at2"/>
<dbReference type="Pfam" id="PF03050">
    <property type="entry name" value="DDE_Tnp_IS66"/>
    <property type="match status" value="1"/>
</dbReference>
<dbReference type="Pfam" id="PF13817">
    <property type="entry name" value="DDE_Tnp_IS66_C"/>
    <property type="match status" value="1"/>
</dbReference>
<feature type="domain" description="Transposase IS66 C-terminal" evidence="4">
    <location>
        <begin position="496"/>
        <end position="535"/>
    </location>
</feature>
<dbReference type="Pfam" id="PF13005">
    <property type="entry name" value="zf-IS66"/>
    <property type="match status" value="1"/>
</dbReference>
<evidence type="ECO:0000259" key="4">
    <source>
        <dbReference type="Pfam" id="PF13817"/>
    </source>
</evidence>
<keyword evidence="8" id="KW-1185">Reference proteome</keyword>
<feature type="domain" description="Transposase IS66 zinc-finger binding" evidence="2">
    <location>
        <begin position="138"/>
        <end position="180"/>
    </location>
</feature>
<dbReference type="Proteomes" id="UP000005753">
    <property type="component" value="Chromosome"/>
</dbReference>
<dbReference type="InterPro" id="IPR039552">
    <property type="entry name" value="IS66_C"/>
</dbReference>
<dbReference type="InterPro" id="IPR052344">
    <property type="entry name" value="Transposase-related"/>
</dbReference>
<gene>
    <name evidence="5" type="ORF">EubceDRAFT1_0783</name>
    <name evidence="6" type="ORF">EubceDRAFT1_2479</name>
    <name evidence="7" type="ORF">EubceDRAFT1_2526</name>
</gene>
<dbReference type="InterPro" id="IPR024463">
    <property type="entry name" value="Transposase_TnpC_homeodom"/>
</dbReference>
<evidence type="ECO:0000259" key="1">
    <source>
        <dbReference type="Pfam" id="PF03050"/>
    </source>
</evidence>
<dbReference type="PANTHER" id="PTHR33678:SF2">
    <property type="match status" value="1"/>
</dbReference>
<dbReference type="eggNOG" id="COG4974">
    <property type="taxonomic scope" value="Bacteria"/>
</dbReference>
<evidence type="ECO:0000259" key="2">
    <source>
        <dbReference type="Pfam" id="PF13005"/>
    </source>
</evidence>
<dbReference type="NCBIfam" id="NF033517">
    <property type="entry name" value="transpos_IS66"/>
    <property type="match status" value="1"/>
</dbReference>
<reference evidence="5 8" key="2">
    <citation type="submission" date="2012-02" db="EMBL/GenBank/DDBJ databases">
        <title>Improved High-Quality Draft sequence of Eubacterium cellulosolvens 6.</title>
        <authorList>
            <consortium name="US DOE Joint Genome Institute"/>
            <person name="Lucas S."/>
            <person name="Han J."/>
            <person name="Lapidus A."/>
            <person name="Cheng J.-F."/>
            <person name="Goodwin L."/>
            <person name="Pitluck S."/>
            <person name="Peters L."/>
            <person name="Mikhailova N."/>
            <person name="Gu W."/>
            <person name="Detter J.C."/>
            <person name="Han C."/>
            <person name="Tapia R."/>
            <person name="Land M."/>
            <person name="Hauser L."/>
            <person name="Kyrpides N."/>
            <person name="Ivanova N."/>
            <person name="Pagani I."/>
            <person name="Johnson E."/>
            <person name="Mukhopadhyay B."/>
            <person name="Anderson I."/>
            <person name="Woyke T."/>
        </authorList>
    </citation>
    <scope>NUCLEOTIDE SEQUENCE [LARGE SCALE GENOMIC DNA]</scope>
    <source>
        <strain evidence="5 8">6</strain>
    </source>
</reference>
<dbReference type="PANTHER" id="PTHR33678">
    <property type="entry name" value="BLL1576 PROTEIN"/>
    <property type="match status" value="1"/>
</dbReference>
<dbReference type="EMBL" id="CM001487">
    <property type="protein sequence ID" value="EIM58248.1"/>
    <property type="molecule type" value="Genomic_DNA"/>
</dbReference>
<name>I5AS44_EUBC6</name>
<evidence type="ECO:0000313" key="8">
    <source>
        <dbReference type="Proteomes" id="UP000005753"/>
    </source>
</evidence>
<dbReference type="EMBL" id="CM001487">
    <property type="protein sequence ID" value="EIM56617.1"/>
    <property type="molecule type" value="Genomic_DNA"/>
</dbReference>
<dbReference type="EMBL" id="CM001487">
    <property type="protein sequence ID" value="EIM58203.1"/>
    <property type="molecule type" value="Genomic_DNA"/>
</dbReference>